<keyword evidence="3" id="KW-1185">Reference proteome</keyword>
<protein>
    <submittedName>
        <fullName evidence="2">Uncharacterized protein</fullName>
    </submittedName>
</protein>
<feature type="signal peptide" evidence="1">
    <location>
        <begin position="1"/>
        <end position="21"/>
    </location>
</feature>
<accession>A0A6S6ZFL2</accession>
<feature type="chain" id="PRO_5029018189" evidence="1">
    <location>
        <begin position="22"/>
        <end position="194"/>
    </location>
</feature>
<evidence type="ECO:0000313" key="2">
    <source>
        <dbReference type="EMBL" id="CAB3677883.1"/>
    </source>
</evidence>
<dbReference type="EMBL" id="CADIJM010000002">
    <property type="protein sequence ID" value="CAB3677883.1"/>
    <property type="molecule type" value="Genomic_DNA"/>
</dbReference>
<gene>
    <name evidence="2" type="ORF">LMG26690_01432</name>
</gene>
<dbReference type="AlphaFoldDB" id="A0A6S6ZFL2"/>
<keyword evidence="1" id="KW-0732">Signal</keyword>
<proteinExistence type="predicted"/>
<reference evidence="2 3" key="1">
    <citation type="submission" date="2020-04" db="EMBL/GenBank/DDBJ databases">
        <authorList>
            <person name="De Canck E."/>
        </authorList>
    </citation>
    <scope>NUCLEOTIDE SEQUENCE [LARGE SCALE GENOMIC DNA]</scope>
    <source>
        <strain evidence="2 3">LMG 26690</strain>
    </source>
</reference>
<evidence type="ECO:0000313" key="3">
    <source>
        <dbReference type="Proteomes" id="UP000494214"/>
    </source>
</evidence>
<organism evidence="2 3">
    <name type="scientific">Achromobacter animicus</name>
    <dbReference type="NCBI Taxonomy" id="1389935"/>
    <lineage>
        <taxon>Bacteria</taxon>
        <taxon>Pseudomonadati</taxon>
        <taxon>Pseudomonadota</taxon>
        <taxon>Betaproteobacteria</taxon>
        <taxon>Burkholderiales</taxon>
        <taxon>Alcaligenaceae</taxon>
        <taxon>Achromobacter</taxon>
    </lineage>
</organism>
<sequence>MLPRRAIVWAGIFALATNSVAAAEPWSPRADCPFVPSGDNRLPPEAQTALVDLDIEHRITQTLNSRKTASNYHGPDMTLKGRNYTAAVDLSVRCLDASSIKRLLSQLANHGFAAWYRENGKDGWKGANHIHAVWAAEPLKPQLRDQIKSWLNGRTGLVGNGKYEFWQPSSEELLKVSAQYEASKALLPGDKGAK</sequence>
<name>A0A6S6ZFL2_9BURK</name>
<dbReference type="Proteomes" id="UP000494214">
    <property type="component" value="Unassembled WGS sequence"/>
</dbReference>
<evidence type="ECO:0000256" key="1">
    <source>
        <dbReference type="SAM" id="SignalP"/>
    </source>
</evidence>